<dbReference type="InterPro" id="IPR045860">
    <property type="entry name" value="Snake_toxin-like_sf"/>
</dbReference>
<reference evidence="6" key="1">
    <citation type="submission" date="2012-12" db="EMBL/GenBank/DDBJ databases">
        <authorList>
            <person name="Hellsten U."/>
            <person name="Grimwood J."/>
            <person name="Chapman J.A."/>
            <person name="Shapiro H."/>
            <person name="Aerts A."/>
            <person name="Otillar R.P."/>
            <person name="Terry A.Y."/>
            <person name="Boore J.L."/>
            <person name="Simakov O."/>
            <person name="Marletaz F."/>
            <person name="Cho S.-J."/>
            <person name="Edsinger-Gonzales E."/>
            <person name="Havlak P."/>
            <person name="Kuo D.-H."/>
            <person name="Larsson T."/>
            <person name="Lv J."/>
            <person name="Arendt D."/>
            <person name="Savage R."/>
            <person name="Osoegawa K."/>
            <person name="de Jong P."/>
            <person name="Lindberg D.R."/>
            <person name="Seaver E.C."/>
            <person name="Weisblat D.A."/>
            <person name="Putnam N.H."/>
            <person name="Grigoriev I.V."/>
            <person name="Rokhsar D.S."/>
        </authorList>
    </citation>
    <scope>NUCLEOTIDE SEQUENCE</scope>
</reference>
<gene>
    <name evidence="5" type="primary">20212442</name>
    <name evidence="4" type="ORF">HELRODRAFT_192902</name>
</gene>
<reference evidence="5" key="3">
    <citation type="submission" date="2015-06" db="UniProtKB">
        <authorList>
            <consortium name="EnsemblMetazoa"/>
        </authorList>
    </citation>
    <scope>IDENTIFICATION</scope>
</reference>
<dbReference type="GO" id="GO:0030431">
    <property type="term" value="P:sleep"/>
    <property type="evidence" value="ECO:0007669"/>
    <property type="project" value="InterPro"/>
</dbReference>
<feature type="transmembrane region" description="Helical" evidence="3">
    <location>
        <begin position="272"/>
        <end position="293"/>
    </location>
</feature>
<proteinExistence type="predicted"/>
<dbReference type="EMBL" id="AMQM01005866">
    <property type="status" value="NOT_ANNOTATED_CDS"/>
    <property type="molecule type" value="Genomic_DNA"/>
</dbReference>
<reference evidence="4 6" key="2">
    <citation type="journal article" date="2013" name="Nature">
        <title>Insights into bilaterian evolution from three spiralian genomes.</title>
        <authorList>
            <person name="Simakov O."/>
            <person name="Marletaz F."/>
            <person name="Cho S.J."/>
            <person name="Edsinger-Gonzales E."/>
            <person name="Havlak P."/>
            <person name="Hellsten U."/>
            <person name="Kuo D.H."/>
            <person name="Larsson T."/>
            <person name="Lv J."/>
            <person name="Arendt D."/>
            <person name="Savage R."/>
            <person name="Osoegawa K."/>
            <person name="de Jong P."/>
            <person name="Grimwood J."/>
            <person name="Chapman J.A."/>
            <person name="Shapiro H."/>
            <person name="Aerts A."/>
            <person name="Otillar R.P."/>
            <person name="Terry A.Y."/>
            <person name="Boore J.L."/>
            <person name="Grigoriev I.V."/>
            <person name="Lindberg D.R."/>
            <person name="Seaver E.C."/>
            <person name="Weisblat D.A."/>
            <person name="Putnam N.H."/>
            <person name="Rokhsar D.S."/>
        </authorList>
    </citation>
    <scope>NUCLEOTIDE SEQUENCE</scope>
</reference>
<evidence type="ECO:0000313" key="6">
    <source>
        <dbReference type="Proteomes" id="UP000015101"/>
    </source>
</evidence>
<dbReference type="Proteomes" id="UP000015101">
    <property type="component" value="Unassembled WGS sequence"/>
</dbReference>
<dbReference type="OrthoDB" id="9991292at2759"/>
<evidence type="ECO:0000313" key="5">
    <source>
        <dbReference type="EnsemblMetazoa" id="HelroP192902"/>
    </source>
</evidence>
<keyword evidence="3" id="KW-0812">Transmembrane</keyword>
<dbReference type="GeneID" id="20212442"/>
<dbReference type="RefSeq" id="XP_009023358.1">
    <property type="nucleotide sequence ID" value="XM_009025110.1"/>
</dbReference>
<dbReference type="InParanoid" id="T1FUE6"/>
<dbReference type="Gene3D" id="2.10.60.10">
    <property type="entry name" value="CD59"/>
    <property type="match status" value="1"/>
</dbReference>
<sequence>MTTSSSFFSSSSSSSSLTKLLTLLVASSSFVVIILTTPQAEAYSCYRCEMSQSQLCGDPFNNKSTSAVTHCTGDVCIKVKIEKNGGTFFERDCFSKFIATGCQMTQYNGMDAYICACALDHCNGSARLGIGLESTLPILVIAVVVSEKFTCAGRMTSSSSPSSNVLILLATSSLFVVILTVQPANAVKCYECDSDKVPYLCAEIIVKGTGIKECNGYTCVKFAITDGKDEKSYSRACTKNKSKTGYHNQRFDNNTKFVHAYVCHTDLCNDSVGISSGISTRVIVGLSVIGYIFGRRL</sequence>
<dbReference type="EnsemblMetazoa" id="HelroT192902">
    <property type="protein sequence ID" value="HelroP192902"/>
    <property type="gene ID" value="HelroG192902"/>
</dbReference>
<dbReference type="PANTHER" id="PTHR33562">
    <property type="entry name" value="ATILLA, ISOFORM B-RELATED-RELATED"/>
    <property type="match status" value="1"/>
</dbReference>
<keyword evidence="2" id="KW-0325">Glycoprotein</keyword>
<dbReference type="AlphaFoldDB" id="T1FUE6"/>
<name>T1FUE6_HELRO</name>
<evidence type="ECO:0000256" key="3">
    <source>
        <dbReference type="SAM" id="Phobius"/>
    </source>
</evidence>
<keyword evidence="6" id="KW-1185">Reference proteome</keyword>
<dbReference type="Pfam" id="PF17064">
    <property type="entry name" value="QVR"/>
    <property type="match status" value="2"/>
</dbReference>
<keyword evidence="3" id="KW-1133">Transmembrane helix</keyword>
<dbReference type="InterPro" id="IPR031424">
    <property type="entry name" value="QVR-like"/>
</dbReference>
<dbReference type="CTD" id="20212442"/>
<evidence type="ECO:0000256" key="2">
    <source>
        <dbReference type="ARBA" id="ARBA00023180"/>
    </source>
</evidence>
<dbReference type="InterPro" id="IPR050975">
    <property type="entry name" value="Sleep_regulator"/>
</dbReference>
<dbReference type="HOGENOM" id="CLU_937748_0_0_1"/>
<evidence type="ECO:0008006" key="7">
    <source>
        <dbReference type="Google" id="ProtNLM"/>
    </source>
</evidence>
<dbReference type="PANTHER" id="PTHR33562:SF28">
    <property type="entry name" value="PROTEIN QUIVER"/>
    <property type="match status" value="1"/>
</dbReference>
<keyword evidence="3" id="KW-0472">Membrane</keyword>
<evidence type="ECO:0000313" key="4">
    <source>
        <dbReference type="EMBL" id="ESN98392.1"/>
    </source>
</evidence>
<keyword evidence="1" id="KW-0732">Signal</keyword>
<dbReference type="KEGG" id="hro:HELRODRAFT_192902"/>
<protein>
    <recommendedName>
        <fullName evidence="7">Protein sleepless</fullName>
    </recommendedName>
</protein>
<accession>T1FUE6</accession>
<organism evidence="5 6">
    <name type="scientific">Helobdella robusta</name>
    <name type="common">Californian leech</name>
    <dbReference type="NCBI Taxonomy" id="6412"/>
    <lineage>
        <taxon>Eukaryota</taxon>
        <taxon>Metazoa</taxon>
        <taxon>Spiralia</taxon>
        <taxon>Lophotrochozoa</taxon>
        <taxon>Annelida</taxon>
        <taxon>Clitellata</taxon>
        <taxon>Hirudinea</taxon>
        <taxon>Rhynchobdellida</taxon>
        <taxon>Glossiphoniidae</taxon>
        <taxon>Helobdella</taxon>
    </lineage>
</organism>
<dbReference type="EMBL" id="KB097144">
    <property type="protein sequence ID" value="ESN98392.1"/>
    <property type="molecule type" value="Genomic_DNA"/>
</dbReference>
<evidence type="ECO:0000256" key="1">
    <source>
        <dbReference type="ARBA" id="ARBA00022729"/>
    </source>
</evidence>
<dbReference type="GO" id="GO:0032222">
    <property type="term" value="P:regulation of synaptic transmission, cholinergic"/>
    <property type="evidence" value="ECO:0007669"/>
    <property type="project" value="InterPro"/>
</dbReference>